<dbReference type="GO" id="GO:0008990">
    <property type="term" value="F:rRNA (guanine-N2-)-methyltransferase activity"/>
    <property type="evidence" value="ECO:0007669"/>
    <property type="project" value="InterPro"/>
</dbReference>
<dbReference type="GO" id="GO:0005737">
    <property type="term" value="C:cytoplasm"/>
    <property type="evidence" value="ECO:0007669"/>
    <property type="project" value="InterPro"/>
</dbReference>
<dbReference type="InterPro" id="IPR058679">
    <property type="entry name" value="RlmG_N"/>
</dbReference>
<evidence type="ECO:0000256" key="4">
    <source>
        <dbReference type="ARBA" id="ARBA00022679"/>
    </source>
</evidence>
<dbReference type="PANTHER" id="PTHR47816">
    <property type="entry name" value="RIBOSOMAL RNA SMALL SUBUNIT METHYLTRANSFERASE C"/>
    <property type="match status" value="1"/>
</dbReference>
<organism evidence="8 9">
    <name type="scientific">Leucothrix arctica</name>
    <dbReference type="NCBI Taxonomy" id="1481894"/>
    <lineage>
        <taxon>Bacteria</taxon>
        <taxon>Pseudomonadati</taxon>
        <taxon>Pseudomonadota</taxon>
        <taxon>Gammaproteobacteria</taxon>
        <taxon>Thiotrichales</taxon>
        <taxon>Thiotrichaceae</taxon>
        <taxon>Leucothrix</taxon>
    </lineage>
</organism>
<evidence type="ECO:0000313" key="9">
    <source>
        <dbReference type="Proteomes" id="UP000245506"/>
    </source>
</evidence>
<evidence type="ECO:0000256" key="3">
    <source>
        <dbReference type="ARBA" id="ARBA00022603"/>
    </source>
</evidence>
<dbReference type="Pfam" id="PF26049">
    <property type="entry name" value="RLMG_N"/>
    <property type="match status" value="1"/>
</dbReference>
<dbReference type="InterPro" id="IPR029063">
    <property type="entry name" value="SAM-dependent_MTases_sf"/>
</dbReference>
<evidence type="ECO:0000259" key="6">
    <source>
        <dbReference type="Pfam" id="PF05175"/>
    </source>
</evidence>
<dbReference type="InterPro" id="IPR017237">
    <property type="entry name" value="RLMG"/>
</dbReference>
<feature type="domain" description="RlmG N-terminal" evidence="7">
    <location>
        <begin position="3"/>
        <end position="162"/>
    </location>
</feature>
<protein>
    <submittedName>
        <fullName evidence="8">50S rRNA methyltransferase</fullName>
    </submittedName>
</protein>
<dbReference type="InterPro" id="IPR007848">
    <property type="entry name" value="Small_mtfrase_dom"/>
</dbReference>
<dbReference type="InterPro" id="IPR002052">
    <property type="entry name" value="DNA_methylase_N6_adenine_CS"/>
</dbReference>
<dbReference type="AlphaFoldDB" id="A0A317C5U6"/>
<accession>A0A317C5U6</accession>
<evidence type="ECO:0000313" key="8">
    <source>
        <dbReference type="EMBL" id="PWQ94006.1"/>
    </source>
</evidence>
<dbReference type="PROSITE" id="PS00092">
    <property type="entry name" value="N6_MTASE"/>
    <property type="match status" value="1"/>
</dbReference>
<gene>
    <name evidence="8" type="ORF">DKT75_18925</name>
</gene>
<dbReference type="EMBL" id="QGKL01000042">
    <property type="protein sequence ID" value="PWQ94006.1"/>
    <property type="molecule type" value="Genomic_DNA"/>
</dbReference>
<keyword evidence="1" id="KW-0963">Cytoplasm</keyword>
<dbReference type="Pfam" id="PF05175">
    <property type="entry name" value="MTS"/>
    <property type="match status" value="1"/>
</dbReference>
<evidence type="ECO:0000259" key="7">
    <source>
        <dbReference type="Pfam" id="PF26049"/>
    </source>
</evidence>
<evidence type="ECO:0000256" key="2">
    <source>
        <dbReference type="ARBA" id="ARBA00022552"/>
    </source>
</evidence>
<feature type="domain" description="Methyltransferase small" evidence="6">
    <location>
        <begin position="185"/>
        <end position="356"/>
    </location>
</feature>
<keyword evidence="3 8" id="KW-0489">Methyltransferase</keyword>
<proteinExistence type="predicted"/>
<dbReference type="CDD" id="cd02440">
    <property type="entry name" value="AdoMet_MTases"/>
    <property type="match status" value="1"/>
</dbReference>
<dbReference type="GO" id="GO:0003676">
    <property type="term" value="F:nucleic acid binding"/>
    <property type="evidence" value="ECO:0007669"/>
    <property type="project" value="InterPro"/>
</dbReference>
<dbReference type="PIRSF" id="PIRSF037565">
    <property type="entry name" value="RRNA_m2G_Mtase_RsmD_prd"/>
    <property type="match status" value="1"/>
</dbReference>
<dbReference type="Proteomes" id="UP000245506">
    <property type="component" value="Unassembled WGS sequence"/>
</dbReference>
<keyword evidence="4 8" id="KW-0808">Transferase</keyword>
<keyword evidence="9" id="KW-1185">Reference proteome</keyword>
<keyword evidence="5" id="KW-0949">S-adenosyl-L-methionine</keyword>
<dbReference type="OrthoDB" id="29650at2"/>
<dbReference type="InterPro" id="IPR046977">
    <property type="entry name" value="RsmC/RlmG"/>
</dbReference>
<comment type="caution">
    <text evidence="8">The sequence shown here is derived from an EMBL/GenBank/DDBJ whole genome shotgun (WGS) entry which is preliminary data.</text>
</comment>
<reference evidence="8 9" key="1">
    <citation type="submission" date="2018-05" db="EMBL/GenBank/DDBJ databases">
        <title>Leucothrix arctica sp. nov., isolated from Arctic seawater.</title>
        <authorList>
            <person name="Choi A."/>
            <person name="Baek K."/>
        </authorList>
    </citation>
    <scope>NUCLEOTIDE SEQUENCE [LARGE SCALE GENOMIC DNA]</scope>
    <source>
        <strain evidence="8 9">IMCC9719</strain>
    </source>
</reference>
<dbReference type="SUPFAM" id="SSF53335">
    <property type="entry name" value="S-adenosyl-L-methionine-dependent methyltransferases"/>
    <property type="match status" value="1"/>
</dbReference>
<evidence type="ECO:0000256" key="1">
    <source>
        <dbReference type="ARBA" id="ARBA00022490"/>
    </source>
</evidence>
<sequence length="360" mass="40095">MELLRAWDAADEYILNHLHEQAVLTPDTSKRTLIVNDSFGALSCALHSFAPDNWSDSSIAHMAAKENLKANEFSTDLNTIESLQDLEGHYDVVIIKIPKTTSFLEEQLIRLKPHVTKDTVIIAAGMVKHLQKSAFQCFERIMGPVTTSLAKKKARLLFAEVDESLAEQVSPYPTTYIEPDVGVPLSNHANLFSREHLDLGARFFLTQYTEMPKNAKHVIDLASGNGVLGIKYQQMSPDAQISFLDESYMAVASSKENYEATFPDIEAAASFLATDGLRGIESQSVDLILCNPPFHQQHVVGEQIAMDMFLESKRCLAQGGSLWVVANVHLAYQAKLTQMFGNCRTVDSDKRFAVMKVIKR</sequence>
<keyword evidence="2" id="KW-0698">rRNA processing</keyword>
<dbReference type="PANTHER" id="PTHR47816:SF5">
    <property type="entry name" value="RIBOSOMAL RNA LARGE SUBUNIT METHYLTRANSFERASE G"/>
    <property type="match status" value="1"/>
</dbReference>
<dbReference type="Gene3D" id="3.40.50.150">
    <property type="entry name" value="Vaccinia Virus protein VP39"/>
    <property type="match status" value="2"/>
</dbReference>
<name>A0A317C5U6_9GAMM</name>
<evidence type="ECO:0000256" key="5">
    <source>
        <dbReference type="ARBA" id="ARBA00022691"/>
    </source>
</evidence>